<sequence>MPTFLAGSFRKFYRHSYCRIYYSKRFVKGVMPLFLKSLPQSCHWPQRQAPGSYGRHKEGSRTKMLLGGSRIPWGK</sequence>
<protein>
    <submittedName>
        <fullName evidence="1">Uncharacterized protein</fullName>
    </submittedName>
</protein>
<proteinExistence type="predicted"/>
<dbReference type="AlphaFoldDB" id="A0A0F9L7B6"/>
<dbReference type="EMBL" id="LAZR01006630">
    <property type="protein sequence ID" value="KKM90749.1"/>
    <property type="molecule type" value="Genomic_DNA"/>
</dbReference>
<name>A0A0F9L7B6_9ZZZZ</name>
<gene>
    <name evidence="1" type="ORF">LCGC14_1235380</name>
</gene>
<reference evidence="1" key="1">
    <citation type="journal article" date="2015" name="Nature">
        <title>Complex archaea that bridge the gap between prokaryotes and eukaryotes.</title>
        <authorList>
            <person name="Spang A."/>
            <person name="Saw J.H."/>
            <person name="Jorgensen S.L."/>
            <person name="Zaremba-Niedzwiedzka K."/>
            <person name="Martijn J."/>
            <person name="Lind A.E."/>
            <person name="van Eijk R."/>
            <person name="Schleper C."/>
            <person name="Guy L."/>
            <person name="Ettema T.J."/>
        </authorList>
    </citation>
    <scope>NUCLEOTIDE SEQUENCE</scope>
</reference>
<organism evidence="1">
    <name type="scientific">marine sediment metagenome</name>
    <dbReference type="NCBI Taxonomy" id="412755"/>
    <lineage>
        <taxon>unclassified sequences</taxon>
        <taxon>metagenomes</taxon>
        <taxon>ecological metagenomes</taxon>
    </lineage>
</organism>
<accession>A0A0F9L7B6</accession>
<evidence type="ECO:0000313" key="1">
    <source>
        <dbReference type="EMBL" id="KKM90749.1"/>
    </source>
</evidence>
<feature type="non-terminal residue" evidence="1">
    <location>
        <position position="75"/>
    </location>
</feature>
<comment type="caution">
    <text evidence="1">The sequence shown here is derived from an EMBL/GenBank/DDBJ whole genome shotgun (WGS) entry which is preliminary data.</text>
</comment>